<evidence type="ECO:0000256" key="1">
    <source>
        <dbReference type="ARBA" id="ARBA00001974"/>
    </source>
</evidence>
<dbReference type="InterPro" id="IPR023753">
    <property type="entry name" value="FAD/NAD-binding_dom"/>
</dbReference>
<name>E6MDP4_9FIRM</name>
<dbReference type="eggNOG" id="COG1251">
    <property type="taxonomic scope" value="Bacteria"/>
</dbReference>
<dbReference type="Pfam" id="PF07992">
    <property type="entry name" value="Pyr_redox_2"/>
    <property type="match status" value="1"/>
</dbReference>
<dbReference type="PANTHER" id="PTHR43429:SF3">
    <property type="entry name" value="NITRITE REDUCTASE [NAD(P)H]"/>
    <property type="match status" value="1"/>
</dbReference>
<dbReference type="PANTHER" id="PTHR43429">
    <property type="entry name" value="PYRIDINE NUCLEOTIDE-DISULFIDE OXIDOREDUCTASE DOMAIN-CONTAINING"/>
    <property type="match status" value="1"/>
</dbReference>
<dbReference type="InterPro" id="IPR036188">
    <property type="entry name" value="FAD/NAD-bd_sf"/>
</dbReference>
<keyword evidence="6" id="KW-1185">Reference proteome</keyword>
<dbReference type="Gene3D" id="3.30.390.30">
    <property type="match status" value="1"/>
</dbReference>
<gene>
    <name evidence="5" type="ORF">HMP0721_0126</name>
</gene>
<dbReference type="EMBL" id="AEQN01000005">
    <property type="protein sequence ID" value="EFV02653.1"/>
    <property type="molecule type" value="Genomic_DNA"/>
</dbReference>
<dbReference type="PRINTS" id="PR00368">
    <property type="entry name" value="FADPNR"/>
</dbReference>
<protein>
    <submittedName>
        <fullName evidence="5">Pyridine nucleotide-disulfide oxidoreductase</fullName>
    </submittedName>
</protein>
<proteinExistence type="predicted"/>
<dbReference type="AlphaFoldDB" id="E6MDP4"/>
<comment type="cofactor">
    <cofactor evidence="1">
        <name>FAD</name>
        <dbReference type="ChEBI" id="CHEBI:57692"/>
    </cofactor>
</comment>
<reference evidence="5 6" key="1">
    <citation type="submission" date="2010-12" db="EMBL/GenBank/DDBJ databases">
        <authorList>
            <person name="Muzny D."/>
            <person name="Qin X."/>
            <person name="Deng J."/>
            <person name="Jiang H."/>
            <person name="Liu Y."/>
            <person name="Qu J."/>
            <person name="Song X.-Z."/>
            <person name="Zhang L."/>
            <person name="Thornton R."/>
            <person name="Coyle M."/>
            <person name="Francisco L."/>
            <person name="Jackson L."/>
            <person name="Javaid M."/>
            <person name="Korchina V."/>
            <person name="Kovar C."/>
            <person name="Mata R."/>
            <person name="Mathew T."/>
            <person name="Ngo R."/>
            <person name="Nguyen L."/>
            <person name="Nguyen N."/>
            <person name="Okwuonu G."/>
            <person name="Ongeri F."/>
            <person name="Pham C."/>
            <person name="Simmons D."/>
            <person name="Wilczek-Boney K."/>
            <person name="Hale W."/>
            <person name="Jakkamsetti A."/>
            <person name="Pham P."/>
            <person name="Ruth R."/>
            <person name="San Lucas F."/>
            <person name="Warren J."/>
            <person name="Zhang J."/>
            <person name="Zhao Z."/>
            <person name="Zhou C."/>
            <person name="Zhu D."/>
            <person name="Lee S."/>
            <person name="Bess C."/>
            <person name="Blankenburg K."/>
            <person name="Forbes L."/>
            <person name="Fu Q."/>
            <person name="Gubbala S."/>
            <person name="Hirani K."/>
            <person name="Jayaseelan J.C."/>
            <person name="Lara F."/>
            <person name="Munidasa M."/>
            <person name="Palculict T."/>
            <person name="Patil S."/>
            <person name="Pu L.-L."/>
            <person name="Saada N."/>
            <person name="Tang L."/>
            <person name="Weissenberger G."/>
            <person name="Zhu Y."/>
            <person name="Hemphill L."/>
            <person name="Shang Y."/>
            <person name="Youmans B."/>
            <person name="Ayvaz T."/>
            <person name="Ross M."/>
            <person name="Santibanez J."/>
            <person name="Aqrawi P."/>
            <person name="Gross S."/>
            <person name="Joshi V."/>
            <person name="Fowler G."/>
            <person name="Nazareth L."/>
            <person name="Reid J."/>
            <person name="Worley K."/>
            <person name="Petrosino J."/>
            <person name="Highlander S."/>
            <person name="Gibbs R."/>
        </authorList>
    </citation>
    <scope>NUCLEOTIDE SEQUENCE [LARGE SCALE GENOMIC DNA]</scope>
    <source>
        <strain evidence="5 6">ATCC 23263</strain>
    </source>
</reference>
<dbReference type="SUPFAM" id="SSF51905">
    <property type="entry name" value="FAD/NAD(P)-binding domain"/>
    <property type="match status" value="2"/>
</dbReference>
<dbReference type="GO" id="GO:0016491">
    <property type="term" value="F:oxidoreductase activity"/>
    <property type="evidence" value="ECO:0007669"/>
    <property type="project" value="InterPro"/>
</dbReference>
<dbReference type="InterPro" id="IPR016156">
    <property type="entry name" value="FAD/NAD-linked_Rdtase_dimer_sf"/>
</dbReference>
<comment type="caution">
    <text evidence="5">The sequence shown here is derived from an EMBL/GenBank/DDBJ whole genome shotgun (WGS) entry which is preliminary data.</text>
</comment>
<keyword evidence="3" id="KW-0274">FAD</keyword>
<dbReference type="Gene3D" id="3.50.50.60">
    <property type="entry name" value="FAD/NAD(P)-binding domain"/>
    <property type="match status" value="2"/>
</dbReference>
<feature type="domain" description="FAD/NAD(P)-binding" evidence="4">
    <location>
        <begin position="9"/>
        <end position="302"/>
    </location>
</feature>
<organism evidence="5 6">
    <name type="scientific">Pseudoramibacter alactolyticus ATCC 23263</name>
    <dbReference type="NCBI Taxonomy" id="887929"/>
    <lineage>
        <taxon>Bacteria</taxon>
        <taxon>Bacillati</taxon>
        <taxon>Bacillota</taxon>
        <taxon>Clostridia</taxon>
        <taxon>Eubacteriales</taxon>
        <taxon>Eubacteriaceae</taxon>
        <taxon>Pseudoramibacter</taxon>
    </lineage>
</organism>
<evidence type="ECO:0000256" key="3">
    <source>
        <dbReference type="ARBA" id="ARBA00022827"/>
    </source>
</evidence>
<dbReference type="InterPro" id="IPR050260">
    <property type="entry name" value="FAD-bd_OxRdtase"/>
</dbReference>
<dbReference type="STRING" id="887929.HMP0721_0126"/>
<dbReference type="HOGENOM" id="CLU_003291_4_4_9"/>
<accession>E6MDP4</accession>
<dbReference type="PRINTS" id="PR00411">
    <property type="entry name" value="PNDRDTASEI"/>
</dbReference>
<evidence type="ECO:0000313" key="6">
    <source>
        <dbReference type="Proteomes" id="UP000004754"/>
    </source>
</evidence>
<evidence type="ECO:0000256" key="2">
    <source>
        <dbReference type="ARBA" id="ARBA00022630"/>
    </source>
</evidence>
<keyword evidence="2" id="KW-0285">Flavoprotein</keyword>
<evidence type="ECO:0000313" key="5">
    <source>
        <dbReference type="EMBL" id="EFV02653.1"/>
    </source>
</evidence>
<sequence length="417" mass="43985">MMSREIQTKYLIVGNGVAAVGGVEGIRQINPDGKIVLVSDEPYHTYSRPLISYWLEGRVDREHMRYRGADFYKVNRVDARLGEAVTAIDAAAHTAKLAGGEGIVYEKVLIATGSKPFVPPITGANGAKNAFTFTKLDDALAIGKRLTPESRVVIMGGGLIGLKAAEAVLGQCASLTVVDLADRVMPSVLDAECAAAMADHLRSLGVDLRLKTSLTAVADGTVTTSEGDVLPTDILILAVGTRPNQQLAADAGAACERGIVTDTAQRTSLADVYAAGDCTQSRDISAGVDRNIAILPNAYLQGEKAGINMAGGAAAFEAAFPVNAMGIKDFYLLTAGSTAGEPVTVRGEDGGLRKFYIADDRLVGFIILGDCQRAGIYTDMIRNGTKLSSADWEALLKTPQLAAFEKDVRLADLARAH</sequence>
<evidence type="ECO:0000259" key="4">
    <source>
        <dbReference type="Pfam" id="PF07992"/>
    </source>
</evidence>
<dbReference type="Proteomes" id="UP000004754">
    <property type="component" value="Unassembled WGS sequence"/>
</dbReference>